<evidence type="ECO:0008006" key="2">
    <source>
        <dbReference type="Google" id="ProtNLM"/>
    </source>
</evidence>
<dbReference type="AlphaFoldDB" id="A0A0F9CJC7"/>
<gene>
    <name evidence="1" type="ORF">LCGC14_2315930</name>
</gene>
<dbReference type="EMBL" id="LAZR01032971">
    <property type="protein sequence ID" value="KKL49393.1"/>
    <property type="molecule type" value="Genomic_DNA"/>
</dbReference>
<comment type="caution">
    <text evidence="1">The sequence shown here is derived from an EMBL/GenBank/DDBJ whole genome shotgun (WGS) entry which is preliminary data.</text>
</comment>
<name>A0A0F9CJC7_9ZZZZ</name>
<dbReference type="SUPFAM" id="SSF49899">
    <property type="entry name" value="Concanavalin A-like lectins/glucanases"/>
    <property type="match status" value="1"/>
</dbReference>
<dbReference type="Gene3D" id="2.60.120.200">
    <property type="match status" value="1"/>
</dbReference>
<proteinExistence type="predicted"/>
<dbReference type="InterPro" id="IPR013320">
    <property type="entry name" value="ConA-like_dom_sf"/>
</dbReference>
<accession>A0A0F9CJC7</accession>
<reference evidence="1" key="1">
    <citation type="journal article" date="2015" name="Nature">
        <title>Complex archaea that bridge the gap between prokaryotes and eukaryotes.</title>
        <authorList>
            <person name="Spang A."/>
            <person name="Saw J.H."/>
            <person name="Jorgensen S.L."/>
            <person name="Zaremba-Niedzwiedzka K."/>
            <person name="Martijn J."/>
            <person name="Lind A.E."/>
            <person name="van Eijk R."/>
            <person name="Schleper C."/>
            <person name="Guy L."/>
            <person name="Ettema T.J."/>
        </authorList>
    </citation>
    <scope>NUCLEOTIDE SEQUENCE</scope>
</reference>
<sequence>MSTSYIQKMERTYSSDFVGLWPLEEESGTVAYDISPNGYNATSSGLLRSNIQRSFLAPDGGKCAQFDGSASYINIYAAVAKEPTTIGSISLWAAVPQANLKGTTKMQIITLKYDSQNYIDITFDTTAYRFNGAYEAGNTLKSVNSSLVYNVDGGPQSPEWHHFGLSWTSAGDALKFYVDGLQQGSTQTSLGTWTGAMASTTMVLGSSSTSAADVLTGYIARVGIWSVVLPAATMQDLAVIGL</sequence>
<evidence type="ECO:0000313" key="1">
    <source>
        <dbReference type="EMBL" id="KKL49393.1"/>
    </source>
</evidence>
<organism evidence="1">
    <name type="scientific">marine sediment metagenome</name>
    <dbReference type="NCBI Taxonomy" id="412755"/>
    <lineage>
        <taxon>unclassified sequences</taxon>
        <taxon>metagenomes</taxon>
        <taxon>ecological metagenomes</taxon>
    </lineage>
</organism>
<dbReference type="Pfam" id="PF13385">
    <property type="entry name" value="Laminin_G_3"/>
    <property type="match status" value="1"/>
</dbReference>
<protein>
    <recommendedName>
        <fullName evidence="2">LamG-like jellyroll fold domain-containing protein</fullName>
    </recommendedName>
</protein>